<organism evidence="1 2">
    <name type="scientific">Euplotes crassus</name>
    <dbReference type="NCBI Taxonomy" id="5936"/>
    <lineage>
        <taxon>Eukaryota</taxon>
        <taxon>Sar</taxon>
        <taxon>Alveolata</taxon>
        <taxon>Ciliophora</taxon>
        <taxon>Intramacronucleata</taxon>
        <taxon>Spirotrichea</taxon>
        <taxon>Hypotrichia</taxon>
        <taxon>Euplotida</taxon>
        <taxon>Euplotidae</taxon>
        <taxon>Moneuplotes</taxon>
    </lineage>
</organism>
<dbReference type="EMBL" id="CAMPGE010028982">
    <property type="protein sequence ID" value="CAI2386472.1"/>
    <property type="molecule type" value="Genomic_DNA"/>
</dbReference>
<proteinExistence type="predicted"/>
<comment type="caution">
    <text evidence="1">The sequence shown here is derived from an EMBL/GenBank/DDBJ whole genome shotgun (WGS) entry which is preliminary data.</text>
</comment>
<accession>A0AAD1Y8D3</accession>
<dbReference type="AlphaFoldDB" id="A0AAD1Y8D3"/>
<evidence type="ECO:0000313" key="2">
    <source>
        <dbReference type="Proteomes" id="UP001295684"/>
    </source>
</evidence>
<evidence type="ECO:0000313" key="1">
    <source>
        <dbReference type="EMBL" id="CAI2386472.1"/>
    </source>
</evidence>
<sequence>MNDKDKRSPKKIIKTKIRLISSINMHLTKTIYAPLISHCKGITPIHINSLKQDSEPKHLDKTLSV</sequence>
<gene>
    <name evidence="1" type="ORF">ECRASSUSDP1_LOCUS28091</name>
</gene>
<reference evidence="1" key="1">
    <citation type="submission" date="2023-07" db="EMBL/GenBank/DDBJ databases">
        <authorList>
            <consortium name="AG Swart"/>
            <person name="Singh M."/>
            <person name="Singh A."/>
            <person name="Seah K."/>
            <person name="Emmerich C."/>
        </authorList>
    </citation>
    <scope>NUCLEOTIDE SEQUENCE</scope>
    <source>
        <strain evidence="1">DP1</strain>
    </source>
</reference>
<keyword evidence="2" id="KW-1185">Reference proteome</keyword>
<name>A0AAD1Y8D3_EUPCR</name>
<dbReference type="Proteomes" id="UP001295684">
    <property type="component" value="Unassembled WGS sequence"/>
</dbReference>
<protein>
    <submittedName>
        <fullName evidence="1">Uncharacterized protein</fullName>
    </submittedName>
</protein>